<comment type="activity regulation">
    <text evidence="9">Na(+) is not transported, but it plays an essential structural role and its presence is essential for fluoride channel function.</text>
</comment>
<keyword evidence="9" id="KW-0406">Ion transport</keyword>
<comment type="catalytic activity">
    <reaction evidence="8">
        <text>fluoride(in) = fluoride(out)</text>
        <dbReference type="Rhea" id="RHEA:76159"/>
        <dbReference type="ChEBI" id="CHEBI:17051"/>
    </reaction>
    <physiologicalReaction direction="left-to-right" evidence="8">
        <dbReference type="Rhea" id="RHEA:76160"/>
    </physiologicalReaction>
</comment>
<comment type="caution">
    <text evidence="10">The sequence shown here is derived from an EMBL/GenBank/DDBJ whole genome shotgun (WGS) entry which is preliminary data.</text>
</comment>
<proteinExistence type="inferred from homology"/>
<evidence type="ECO:0000256" key="2">
    <source>
        <dbReference type="ARBA" id="ARBA00022475"/>
    </source>
</evidence>
<dbReference type="EMBL" id="DSZY01000031">
    <property type="protein sequence ID" value="HGU40937.1"/>
    <property type="molecule type" value="Genomic_DNA"/>
</dbReference>
<evidence type="ECO:0000256" key="6">
    <source>
        <dbReference type="ARBA" id="ARBA00023303"/>
    </source>
</evidence>
<keyword evidence="3 9" id="KW-0812">Transmembrane</keyword>
<gene>
    <name evidence="9 10" type="primary">crcB</name>
    <name evidence="9" type="synonym">fluC</name>
    <name evidence="10" type="ORF">ENT77_07040</name>
</gene>
<keyword evidence="9" id="KW-0813">Transport</keyword>
<comment type="function">
    <text evidence="9">Fluoride-specific ion channel. Important for reducing fluoride concentration in the cell, thus reducing its toxicity.</text>
</comment>
<feature type="binding site" evidence="9">
    <location>
        <position position="77"/>
    </location>
    <ligand>
        <name>Na(+)</name>
        <dbReference type="ChEBI" id="CHEBI:29101"/>
        <note>structural</note>
    </ligand>
</feature>
<dbReference type="GO" id="GO:0046872">
    <property type="term" value="F:metal ion binding"/>
    <property type="evidence" value="ECO:0007669"/>
    <property type="project" value="UniProtKB-KW"/>
</dbReference>
<evidence type="ECO:0000256" key="4">
    <source>
        <dbReference type="ARBA" id="ARBA00022989"/>
    </source>
</evidence>
<organism evidence="10">
    <name type="scientific">Fervidobacterium thailandense</name>
    <dbReference type="NCBI Taxonomy" id="1008305"/>
    <lineage>
        <taxon>Bacteria</taxon>
        <taxon>Thermotogati</taxon>
        <taxon>Thermotogota</taxon>
        <taxon>Thermotogae</taxon>
        <taxon>Thermotogales</taxon>
        <taxon>Fervidobacteriaceae</taxon>
        <taxon>Fervidobacterium</taxon>
    </lineage>
</organism>
<feature type="transmembrane region" description="Helical" evidence="9">
    <location>
        <begin position="7"/>
        <end position="23"/>
    </location>
</feature>
<keyword evidence="4 9" id="KW-1133">Transmembrane helix</keyword>
<feature type="transmembrane region" description="Helical" evidence="9">
    <location>
        <begin position="67"/>
        <end position="85"/>
    </location>
</feature>
<evidence type="ECO:0000256" key="5">
    <source>
        <dbReference type="ARBA" id="ARBA00023136"/>
    </source>
</evidence>
<evidence type="ECO:0000256" key="9">
    <source>
        <dbReference type="HAMAP-Rule" id="MF_00454"/>
    </source>
</evidence>
<keyword evidence="5 9" id="KW-0472">Membrane</keyword>
<comment type="similarity">
    <text evidence="7 9">Belongs to the fluoride channel Fluc/FEX (TC 1.A.43) family.</text>
</comment>
<keyword evidence="2 9" id="KW-1003">Cell membrane</keyword>
<keyword evidence="6 9" id="KW-0407">Ion channel</keyword>
<evidence type="ECO:0000256" key="7">
    <source>
        <dbReference type="ARBA" id="ARBA00035120"/>
    </source>
</evidence>
<dbReference type="NCBIfam" id="TIGR00494">
    <property type="entry name" value="crcB"/>
    <property type="match status" value="1"/>
</dbReference>
<dbReference type="PANTHER" id="PTHR28259:SF1">
    <property type="entry name" value="FLUORIDE EXPORT PROTEIN 1-RELATED"/>
    <property type="match status" value="1"/>
</dbReference>
<reference evidence="10" key="1">
    <citation type="journal article" date="2020" name="mSystems">
        <title>Genome- and Community-Level Interaction Insights into Carbon Utilization and Element Cycling Functions of Hydrothermarchaeota in Hydrothermal Sediment.</title>
        <authorList>
            <person name="Zhou Z."/>
            <person name="Liu Y."/>
            <person name="Xu W."/>
            <person name="Pan J."/>
            <person name="Luo Z.H."/>
            <person name="Li M."/>
        </authorList>
    </citation>
    <scope>NUCLEOTIDE SEQUENCE [LARGE SCALE GENOMIC DNA]</scope>
    <source>
        <strain evidence="10">SpSt-609</strain>
    </source>
</reference>
<accession>A0A7C4GE80</accession>
<dbReference type="AlphaFoldDB" id="A0A7C4GE80"/>
<evidence type="ECO:0000313" key="10">
    <source>
        <dbReference type="EMBL" id="HGU40937.1"/>
    </source>
</evidence>
<keyword evidence="9" id="KW-0915">Sodium</keyword>
<dbReference type="Pfam" id="PF02537">
    <property type="entry name" value="CRCB"/>
    <property type="match status" value="1"/>
</dbReference>
<evidence type="ECO:0000256" key="3">
    <source>
        <dbReference type="ARBA" id="ARBA00022692"/>
    </source>
</evidence>
<evidence type="ECO:0000256" key="1">
    <source>
        <dbReference type="ARBA" id="ARBA00004651"/>
    </source>
</evidence>
<keyword evidence="9" id="KW-0479">Metal-binding</keyword>
<sequence length="129" mass="14045">MHLLQLMSVGIGGWVGSVLRYFISLWLNEKFPNSFVPLGTLLVNVLGSFLLGLILEFSLHADLNYDVRLFLTTGIMGGLTTFSTFSYETVALLNSALYSQAIANIVLNLGLGLGGALAGINLVRLMFRF</sequence>
<dbReference type="GO" id="GO:0140114">
    <property type="term" value="P:cellular detoxification of fluoride"/>
    <property type="evidence" value="ECO:0007669"/>
    <property type="project" value="UniProtKB-UniRule"/>
</dbReference>
<dbReference type="GO" id="GO:0005886">
    <property type="term" value="C:plasma membrane"/>
    <property type="evidence" value="ECO:0007669"/>
    <property type="project" value="UniProtKB-SubCell"/>
</dbReference>
<protein>
    <recommendedName>
        <fullName evidence="9">Fluoride-specific ion channel FluC</fullName>
    </recommendedName>
</protein>
<dbReference type="PANTHER" id="PTHR28259">
    <property type="entry name" value="FLUORIDE EXPORT PROTEIN 1-RELATED"/>
    <property type="match status" value="1"/>
</dbReference>
<evidence type="ECO:0000256" key="8">
    <source>
        <dbReference type="ARBA" id="ARBA00035585"/>
    </source>
</evidence>
<dbReference type="InterPro" id="IPR003691">
    <property type="entry name" value="FluC"/>
</dbReference>
<feature type="transmembrane region" description="Helical" evidence="9">
    <location>
        <begin position="105"/>
        <end position="127"/>
    </location>
</feature>
<comment type="subcellular location">
    <subcellularLocation>
        <location evidence="1 9">Cell membrane</location>
        <topology evidence="1 9">Multi-pass membrane protein</topology>
    </subcellularLocation>
</comment>
<feature type="transmembrane region" description="Helical" evidence="9">
    <location>
        <begin position="35"/>
        <end position="55"/>
    </location>
</feature>
<dbReference type="HAMAP" id="MF_00454">
    <property type="entry name" value="FluC"/>
    <property type="match status" value="1"/>
</dbReference>
<dbReference type="GO" id="GO:0062054">
    <property type="term" value="F:fluoride channel activity"/>
    <property type="evidence" value="ECO:0007669"/>
    <property type="project" value="UniProtKB-UniRule"/>
</dbReference>
<feature type="binding site" evidence="9">
    <location>
        <position position="80"/>
    </location>
    <ligand>
        <name>Na(+)</name>
        <dbReference type="ChEBI" id="CHEBI:29101"/>
        <note>structural</note>
    </ligand>
</feature>
<name>A0A7C4GE80_9BACT</name>